<dbReference type="InterPro" id="IPR036291">
    <property type="entry name" value="NAD(P)-bd_dom_sf"/>
</dbReference>
<sequence>MRAVVASEPGGPEVLAWTEVPDAVAGAGEVLIRVAAAGVNRADLLQRQGHYPPPAGAPSYPGLECSGTIVEVGDGVTRWRTGDEVCALLSGGGYAELVAVDAGLVMSVPSGVSTVDAAGLPEVAATVWSNVFAAAALAAGETFLVHGGGGGIGTFAIQLAVARTARVFTTARSESHERLRALGAEVAIDYREGRFADIVRELGGADVILDNMGAAYLAPNIDALAPDGRIVVIGMQGGRKGDLDLGRLMAKRGTIHAAGLRARPLRQRVSIVADVESQVWPHIADGTVAPVVDTHIPMSEASEAHARMERGGHVGKILLTTG</sequence>
<evidence type="ECO:0000259" key="3">
    <source>
        <dbReference type="SMART" id="SM00829"/>
    </source>
</evidence>
<dbReference type="InterPro" id="IPR011032">
    <property type="entry name" value="GroES-like_sf"/>
</dbReference>
<dbReference type="Pfam" id="PF08240">
    <property type="entry name" value="ADH_N"/>
    <property type="match status" value="1"/>
</dbReference>
<dbReference type="CDD" id="cd05276">
    <property type="entry name" value="p53_inducible_oxidoreductase"/>
    <property type="match status" value="1"/>
</dbReference>
<dbReference type="GO" id="GO:0070402">
    <property type="term" value="F:NADPH binding"/>
    <property type="evidence" value="ECO:0007669"/>
    <property type="project" value="TreeGrafter"/>
</dbReference>
<protein>
    <submittedName>
        <fullName evidence="4">Putative PIG3 family NAD(P)H quinone oxidoreductase</fullName>
    </submittedName>
</protein>
<organism evidence="4 5">
    <name type="scientific">Phytomonospora endophytica</name>
    <dbReference type="NCBI Taxonomy" id="714109"/>
    <lineage>
        <taxon>Bacteria</taxon>
        <taxon>Bacillati</taxon>
        <taxon>Actinomycetota</taxon>
        <taxon>Actinomycetes</taxon>
        <taxon>Micromonosporales</taxon>
        <taxon>Micromonosporaceae</taxon>
        <taxon>Phytomonospora</taxon>
    </lineage>
</organism>
<dbReference type="PANTHER" id="PTHR48106:SF8">
    <property type="entry name" value="OS02G0805600 PROTEIN"/>
    <property type="match status" value="1"/>
</dbReference>
<dbReference type="EMBL" id="JACHGT010000006">
    <property type="protein sequence ID" value="MBB6035130.1"/>
    <property type="molecule type" value="Genomic_DNA"/>
</dbReference>
<accession>A0A841FT25</accession>
<proteinExistence type="predicted"/>
<dbReference type="RefSeq" id="WP_184788000.1">
    <property type="nucleotide sequence ID" value="NZ_BONT01000007.1"/>
</dbReference>
<keyword evidence="2" id="KW-0560">Oxidoreductase</keyword>
<comment type="caution">
    <text evidence="4">The sequence shown here is derived from an EMBL/GenBank/DDBJ whole genome shotgun (WGS) entry which is preliminary data.</text>
</comment>
<dbReference type="InterPro" id="IPR020843">
    <property type="entry name" value="ER"/>
</dbReference>
<dbReference type="Proteomes" id="UP000548476">
    <property type="component" value="Unassembled WGS sequence"/>
</dbReference>
<dbReference type="InterPro" id="IPR013154">
    <property type="entry name" value="ADH-like_N"/>
</dbReference>
<keyword evidence="5" id="KW-1185">Reference proteome</keyword>
<evidence type="ECO:0000256" key="2">
    <source>
        <dbReference type="ARBA" id="ARBA00023002"/>
    </source>
</evidence>
<dbReference type="Gene3D" id="3.40.50.720">
    <property type="entry name" value="NAD(P)-binding Rossmann-like Domain"/>
    <property type="match status" value="1"/>
</dbReference>
<evidence type="ECO:0000313" key="5">
    <source>
        <dbReference type="Proteomes" id="UP000548476"/>
    </source>
</evidence>
<keyword evidence="1" id="KW-0521">NADP</keyword>
<dbReference type="Pfam" id="PF13602">
    <property type="entry name" value="ADH_zinc_N_2"/>
    <property type="match status" value="1"/>
</dbReference>
<dbReference type="PANTHER" id="PTHR48106">
    <property type="entry name" value="QUINONE OXIDOREDUCTASE PIG3-RELATED"/>
    <property type="match status" value="1"/>
</dbReference>
<evidence type="ECO:0000256" key="1">
    <source>
        <dbReference type="ARBA" id="ARBA00022857"/>
    </source>
</evidence>
<dbReference type="SMART" id="SM00829">
    <property type="entry name" value="PKS_ER"/>
    <property type="match status" value="1"/>
</dbReference>
<dbReference type="GO" id="GO:0016651">
    <property type="term" value="F:oxidoreductase activity, acting on NAD(P)H"/>
    <property type="evidence" value="ECO:0007669"/>
    <property type="project" value="TreeGrafter"/>
</dbReference>
<evidence type="ECO:0000313" key="4">
    <source>
        <dbReference type="EMBL" id="MBB6035130.1"/>
    </source>
</evidence>
<gene>
    <name evidence="4" type="ORF">HNR73_002987</name>
</gene>
<dbReference type="SUPFAM" id="SSF50129">
    <property type="entry name" value="GroES-like"/>
    <property type="match status" value="1"/>
</dbReference>
<dbReference type="NCBIfam" id="TIGR02824">
    <property type="entry name" value="quinone_pig3"/>
    <property type="match status" value="1"/>
</dbReference>
<dbReference type="Gene3D" id="3.90.180.10">
    <property type="entry name" value="Medium-chain alcohol dehydrogenases, catalytic domain"/>
    <property type="match status" value="1"/>
</dbReference>
<feature type="domain" description="Enoyl reductase (ER)" evidence="3">
    <location>
        <begin position="10"/>
        <end position="319"/>
    </location>
</feature>
<dbReference type="SUPFAM" id="SSF51735">
    <property type="entry name" value="NAD(P)-binding Rossmann-fold domains"/>
    <property type="match status" value="1"/>
</dbReference>
<reference evidence="4 5" key="1">
    <citation type="submission" date="2020-08" db="EMBL/GenBank/DDBJ databases">
        <title>Genomic Encyclopedia of Type Strains, Phase IV (KMG-IV): sequencing the most valuable type-strain genomes for metagenomic binning, comparative biology and taxonomic classification.</title>
        <authorList>
            <person name="Goeker M."/>
        </authorList>
    </citation>
    <scope>NUCLEOTIDE SEQUENCE [LARGE SCALE GENOMIC DNA]</scope>
    <source>
        <strain evidence="4 5">YIM 65646</strain>
    </source>
</reference>
<name>A0A841FT25_9ACTN</name>
<dbReference type="AlphaFoldDB" id="A0A841FT25"/>
<dbReference type="InterPro" id="IPR014189">
    <property type="entry name" value="Quinone_OxRdtase_PIG3"/>
</dbReference>